<evidence type="ECO:0000256" key="2">
    <source>
        <dbReference type="ARBA" id="ARBA00023002"/>
    </source>
</evidence>
<dbReference type="Gene3D" id="3.90.25.10">
    <property type="entry name" value="UDP-galactose 4-epimerase, domain 1"/>
    <property type="match status" value="1"/>
</dbReference>
<accession>A0A251TWL8</accession>
<dbReference type="Pfam" id="PF05368">
    <property type="entry name" value="NmrA"/>
    <property type="match status" value="1"/>
</dbReference>
<dbReference type="EMBL" id="MNCJ02000324">
    <property type="protein sequence ID" value="KAF5791339.1"/>
    <property type="molecule type" value="Genomic_DNA"/>
</dbReference>
<dbReference type="OrthoDB" id="419598at2759"/>
<dbReference type="GO" id="GO:0009807">
    <property type="term" value="P:lignan biosynthetic process"/>
    <property type="evidence" value="ECO:0000318"/>
    <property type="project" value="GO_Central"/>
</dbReference>
<reference evidence="5" key="2">
    <citation type="submission" date="2017-02" db="EMBL/GenBank/DDBJ databases">
        <title>Sunflower complete genome.</title>
        <authorList>
            <person name="Langlade N."/>
            <person name="Munos S."/>
        </authorList>
    </citation>
    <scope>NUCLEOTIDE SEQUENCE [LARGE SCALE GENOMIC DNA]</scope>
    <source>
        <tissue evidence="5">Leaves</tissue>
    </source>
</reference>
<dbReference type="EMBL" id="CM007898">
    <property type="protein sequence ID" value="OTG15527.1"/>
    <property type="molecule type" value="Genomic_DNA"/>
</dbReference>
<keyword evidence="2" id="KW-0560">Oxidoreductase</keyword>
<dbReference type="Proteomes" id="UP000215914">
    <property type="component" value="Chromosome 9"/>
</dbReference>
<protein>
    <submittedName>
        <fullName evidence="4">NmrA-like domain, NAD(P)-binding domain superfamily</fullName>
    </submittedName>
    <submittedName>
        <fullName evidence="5">Putative isoflavone reductase</fullName>
    </submittedName>
</protein>
<dbReference type="GO" id="GO:0050664">
    <property type="term" value="F:oxidoreductase activity, acting on NAD(P)H, oxygen as acceptor"/>
    <property type="evidence" value="ECO:0000318"/>
    <property type="project" value="GO_Central"/>
</dbReference>
<gene>
    <name evidence="5" type="primary">IFRH</name>
    <name evidence="5" type="ORF">HannXRQ_Chr09g0261361</name>
    <name evidence="4" type="ORF">HanXRQr2_Chr09g0393611</name>
</gene>
<dbReference type="InterPro" id="IPR008030">
    <property type="entry name" value="NmrA-like"/>
</dbReference>
<organism evidence="5 6">
    <name type="scientific">Helianthus annuus</name>
    <name type="common">Common sunflower</name>
    <dbReference type="NCBI Taxonomy" id="4232"/>
    <lineage>
        <taxon>Eukaryota</taxon>
        <taxon>Viridiplantae</taxon>
        <taxon>Streptophyta</taxon>
        <taxon>Embryophyta</taxon>
        <taxon>Tracheophyta</taxon>
        <taxon>Spermatophyta</taxon>
        <taxon>Magnoliopsida</taxon>
        <taxon>eudicotyledons</taxon>
        <taxon>Gunneridae</taxon>
        <taxon>Pentapetalae</taxon>
        <taxon>asterids</taxon>
        <taxon>campanulids</taxon>
        <taxon>Asterales</taxon>
        <taxon>Asteraceae</taxon>
        <taxon>Asteroideae</taxon>
        <taxon>Heliantheae alliance</taxon>
        <taxon>Heliantheae</taxon>
        <taxon>Helianthus</taxon>
    </lineage>
</organism>
<feature type="domain" description="NmrA-like" evidence="3">
    <location>
        <begin position="3"/>
        <end position="304"/>
    </location>
</feature>
<dbReference type="InterPro" id="IPR045312">
    <property type="entry name" value="PCBER-like"/>
</dbReference>
<dbReference type="PANTHER" id="PTHR43349:SF70">
    <property type="entry name" value="NMRA-LIKE DOMAIN, NAD(P)-BINDING DOMAIN SUPERFAMILY"/>
    <property type="match status" value="1"/>
</dbReference>
<dbReference type="AlphaFoldDB" id="A0A251TWL8"/>
<name>A0A251TWL8_HELAN</name>
<dbReference type="CDD" id="cd05259">
    <property type="entry name" value="PCBER_SDR_a"/>
    <property type="match status" value="1"/>
</dbReference>
<dbReference type="OMA" id="QPELMKH"/>
<reference evidence="4" key="3">
    <citation type="submission" date="2020-06" db="EMBL/GenBank/DDBJ databases">
        <title>Helianthus annuus Genome sequencing and assembly Release 2.</title>
        <authorList>
            <person name="Gouzy J."/>
            <person name="Langlade N."/>
            <person name="Munos S."/>
        </authorList>
    </citation>
    <scope>NUCLEOTIDE SEQUENCE</scope>
    <source>
        <tissue evidence="4">Leaves</tissue>
    </source>
</reference>
<dbReference type="Gramene" id="mRNA:HanXRQr2_Chr09g0393611">
    <property type="protein sequence ID" value="mRNA:HanXRQr2_Chr09g0393611"/>
    <property type="gene ID" value="HanXRQr2_Chr09g0393611"/>
</dbReference>
<keyword evidence="1" id="KW-0521">NADP</keyword>
<dbReference type="InParanoid" id="A0A251TWL8"/>
<dbReference type="STRING" id="4232.A0A251TWL8"/>
<evidence type="ECO:0000313" key="6">
    <source>
        <dbReference type="Proteomes" id="UP000215914"/>
    </source>
</evidence>
<sequence length="308" mass="33611">MAQKSKILIIGGTGYIGKFIVEASVKEGNPTFVLVRENTTKHPEKAKLIDSFKTLGATILYGDIHDHESLVKAIKHVDVVISTIGGELVADQVKLIAAIKEAGNVKRFLPSEFGTDVDHVNAVEPAKSTFAGKASIRRAVEAAGIPHTFVSCNGFAGYFLPTVGQMDTYTAPREKITILGDGNPKAVFVKEEEIALTTIKAVDDPRTLNKTLIFRPPGNTLSFNEIVSIWESKIGKTLEKTYVTEEQVLKNIQEAPFGLSIVWSIMHSVLINGDATNFEIEPSFGVEASELYPDIKYTTVDEYLAQIA</sequence>
<keyword evidence="6" id="KW-1185">Reference proteome</keyword>
<reference evidence="4 6" key="1">
    <citation type="journal article" date="2017" name="Nature">
        <title>The sunflower genome provides insights into oil metabolism, flowering and Asterid evolution.</title>
        <authorList>
            <person name="Badouin H."/>
            <person name="Gouzy J."/>
            <person name="Grassa C.J."/>
            <person name="Murat F."/>
            <person name="Staton S.E."/>
            <person name="Cottret L."/>
            <person name="Lelandais-Briere C."/>
            <person name="Owens G.L."/>
            <person name="Carrere S."/>
            <person name="Mayjonade B."/>
            <person name="Legrand L."/>
            <person name="Gill N."/>
            <person name="Kane N.C."/>
            <person name="Bowers J.E."/>
            <person name="Hubner S."/>
            <person name="Bellec A."/>
            <person name="Berard A."/>
            <person name="Berges H."/>
            <person name="Blanchet N."/>
            <person name="Boniface M.C."/>
            <person name="Brunel D."/>
            <person name="Catrice O."/>
            <person name="Chaidir N."/>
            <person name="Claudel C."/>
            <person name="Donnadieu C."/>
            <person name="Faraut T."/>
            <person name="Fievet G."/>
            <person name="Helmstetter N."/>
            <person name="King M."/>
            <person name="Knapp S.J."/>
            <person name="Lai Z."/>
            <person name="Le Paslier M.C."/>
            <person name="Lippi Y."/>
            <person name="Lorenzon L."/>
            <person name="Mandel J.R."/>
            <person name="Marage G."/>
            <person name="Marchand G."/>
            <person name="Marquand E."/>
            <person name="Bret-Mestries E."/>
            <person name="Morien E."/>
            <person name="Nambeesan S."/>
            <person name="Nguyen T."/>
            <person name="Pegot-Espagnet P."/>
            <person name="Pouilly N."/>
            <person name="Raftis F."/>
            <person name="Sallet E."/>
            <person name="Schiex T."/>
            <person name="Thomas J."/>
            <person name="Vandecasteele C."/>
            <person name="Vares D."/>
            <person name="Vear F."/>
            <person name="Vautrin S."/>
            <person name="Crespi M."/>
            <person name="Mangin B."/>
            <person name="Burke J.M."/>
            <person name="Salse J."/>
            <person name="Munos S."/>
            <person name="Vincourt P."/>
            <person name="Rieseberg L.H."/>
            <person name="Langlade N.B."/>
        </authorList>
    </citation>
    <scope>NUCLEOTIDE SEQUENCE [LARGE SCALE GENOMIC DNA]</scope>
    <source>
        <strain evidence="6">cv. SF193</strain>
        <tissue evidence="4">Leaves</tissue>
    </source>
</reference>
<dbReference type="Gene3D" id="3.40.50.720">
    <property type="entry name" value="NAD(P)-binding Rossmann-like Domain"/>
    <property type="match status" value="1"/>
</dbReference>
<evidence type="ECO:0000313" key="4">
    <source>
        <dbReference type="EMBL" id="KAF5791339.1"/>
    </source>
</evidence>
<dbReference type="InterPro" id="IPR050608">
    <property type="entry name" value="NmrA-type/Isoflavone_red_sf"/>
</dbReference>
<dbReference type="PANTHER" id="PTHR43349">
    <property type="entry name" value="PINORESINOL REDUCTASE-RELATED"/>
    <property type="match status" value="1"/>
</dbReference>
<evidence type="ECO:0000259" key="3">
    <source>
        <dbReference type="Pfam" id="PF05368"/>
    </source>
</evidence>
<dbReference type="SUPFAM" id="SSF51735">
    <property type="entry name" value="NAD(P)-binding Rossmann-fold domains"/>
    <property type="match status" value="1"/>
</dbReference>
<dbReference type="InterPro" id="IPR036291">
    <property type="entry name" value="NAD(P)-bd_dom_sf"/>
</dbReference>
<evidence type="ECO:0000313" key="5">
    <source>
        <dbReference type="EMBL" id="OTG15527.1"/>
    </source>
</evidence>
<evidence type="ECO:0000256" key="1">
    <source>
        <dbReference type="ARBA" id="ARBA00022857"/>
    </source>
</evidence>
<proteinExistence type="predicted"/>